<protein>
    <submittedName>
        <fullName evidence="1">Uncharacterized protein</fullName>
    </submittedName>
</protein>
<gene>
    <name evidence="1" type="ORF">A2161_02285</name>
</gene>
<dbReference type="AlphaFoldDB" id="A0A1F7RRJ7"/>
<accession>A0A1F7RRJ7</accession>
<dbReference type="Proteomes" id="UP000179266">
    <property type="component" value="Unassembled WGS sequence"/>
</dbReference>
<name>A0A1F7RRJ7_9BACT</name>
<comment type="caution">
    <text evidence="1">The sequence shown here is derived from an EMBL/GenBank/DDBJ whole genome shotgun (WGS) entry which is preliminary data.</text>
</comment>
<proteinExistence type="predicted"/>
<evidence type="ECO:0000313" key="2">
    <source>
        <dbReference type="Proteomes" id="UP000179266"/>
    </source>
</evidence>
<organism evidence="1 2">
    <name type="scientific">Candidatus Schekmanbacteria bacterium RBG_13_48_7</name>
    <dbReference type="NCBI Taxonomy" id="1817878"/>
    <lineage>
        <taxon>Bacteria</taxon>
        <taxon>Candidatus Schekmaniibacteriota</taxon>
    </lineage>
</organism>
<evidence type="ECO:0000313" key="1">
    <source>
        <dbReference type="EMBL" id="OGL43970.1"/>
    </source>
</evidence>
<sequence length="78" mass="9026">MKKNDSREFHFAVCINNEGYEASLELGKLYRVIADTEAALHGYLRVIDESNEDYAFSSERFFLIQLPQKLEKVLLNAL</sequence>
<reference evidence="1 2" key="1">
    <citation type="journal article" date="2016" name="Nat. Commun.">
        <title>Thousands of microbial genomes shed light on interconnected biogeochemical processes in an aquifer system.</title>
        <authorList>
            <person name="Anantharaman K."/>
            <person name="Brown C.T."/>
            <person name="Hug L.A."/>
            <person name="Sharon I."/>
            <person name="Castelle C.J."/>
            <person name="Probst A.J."/>
            <person name="Thomas B.C."/>
            <person name="Singh A."/>
            <person name="Wilkins M.J."/>
            <person name="Karaoz U."/>
            <person name="Brodie E.L."/>
            <person name="Williams K.H."/>
            <person name="Hubbard S.S."/>
            <person name="Banfield J.F."/>
        </authorList>
    </citation>
    <scope>NUCLEOTIDE SEQUENCE [LARGE SCALE GENOMIC DNA]</scope>
</reference>
<dbReference type="EMBL" id="MGDD01000247">
    <property type="protein sequence ID" value="OGL43970.1"/>
    <property type="molecule type" value="Genomic_DNA"/>
</dbReference>